<accession>A0ABP9MUU5</accession>
<comment type="caution">
    <text evidence="1">The sequence shown here is derived from an EMBL/GenBank/DDBJ whole genome shotgun (WGS) entry which is preliminary data.</text>
</comment>
<keyword evidence="2" id="KW-1185">Reference proteome</keyword>
<name>A0ABP9MUU5_9FLAO</name>
<reference evidence="2" key="1">
    <citation type="journal article" date="2019" name="Int. J. Syst. Evol. Microbiol.">
        <title>The Global Catalogue of Microorganisms (GCM) 10K type strain sequencing project: providing services to taxonomists for standard genome sequencing and annotation.</title>
        <authorList>
            <consortium name="The Broad Institute Genomics Platform"/>
            <consortium name="The Broad Institute Genome Sequencing Center for Infectious Disease"/>
            <person name="Wu L."/>
            <person name="Ma J."/>
        </authorList>
    </citation>
    <scope>NUCLEOTIDE SEQUENCE [LARGE SCALE GENOMIC DNA]</scope>
    <source>
        <strain evidence="2">JCM 18019</strain>
    </source>
</reference>
<dbReference type="EMBL" id="BAABHX010000009">
    <property type="protein sequence ID" value="GAA5100874.1"/>
    <property type="molecule type" value="Genomic_DNA"/>
</dbReference>
<organism evidence="1 2">
    <name type="scientific">Chryseobacterium ginsengisoli</name>
    <dbReference type="NCBI Taxonomy" id="363853"/>
    <lineage>
        <taxon>Bacteria</taxon>
        <taxon>Pseudomonadati</taxon>
        <taxon>Bacteroidota</taxon>
        <taxon>Flavobacteriia</taxon>
        <taxon>Flavobacteriales</taxon>
        <taxon>Weeksellaceae</taxon>
        <taxon>Chryseobacterium group</taxon>
        <taxon>Chryseobacterium</taxon>
    </lineage>
</organism>
<dbReference type="RefSeq" id="WP_345207934.1">
    <property type="nucleotide sequence ID" value="NZ_BAABHX010000009.1"/>
</dbReference>
<dbReference type="Proteomes" id="UP001500353">
    <property type="component" value="Unassembled WGS sequence"/>
</dbReference>
<sequence>MAKFIIRVELHNANYQDYETLHDSMYKEGFSKTIQDELTKEWFNLPTAEYYYENALIDDYNIIIDKVKIAANKTNKIFGIVVTKAIVVRWEGLDKVKN</sequence>
<evidence type="ECO:0000313" key="1">
    <source>
        <dbReference type="EMBL" id="GAA5100874.1"/>
    </source>
</evidence>
<proteinExistence type="predicted"/>
<protein>
    <submittedName>
        <fullName evidence="1">Uncharacterized protein</fullName>
    </submittedName>
</protein>
<evidence type="ECO:0000313" key="2">
    <source>
        <dbReference type="Proteomes" id="UP001500353"/>
    </source>
</evidence>
<gene>
    <name evidence="1" type="ORF">GCM10023210_39820</name>
</gene>